<organism evidence="2 3">
    <name type="scientific">Lactuca saligna</name>
    <name type="common">Willowleaf lettuce</name>
    <dbReference type="NCBI Taxonomy" id="75948"/>
    <lineage>
        <taxon>Eukaryota</taxon>
        <taxon>Viridiplantae</taxon>
        <taxon>Streptophyta</taxon>
        <taxon>Embryophyta</taxon>
        <taxon>Tracheophyta</taxon>
        <taxon>Spermatophyta</taxon>
        <taxon>Magnoliopsida</taxon>
        <taxon>eudicotyledons</taxon>
        <taxon>Gunneridae</taxon>
        <taxon>Pentapetalae</taxon>
        <taxon>asterids</taxon>
        <taxon>campanulids</taxon>
        <taxon>Asterales</taxon>
        <taxon>Asteraceae</taxon>
        <taxon>Cichorioideae</taxon>
        <taxon>Cichorieae</taxon>
        <taxon>Lactucinae</taxon>
        <taxon>Lactuca</taxon>
    </lineage>
</organism>
<name>A0AA36ECR9_LACSI</name>
<evidence type="ECO:0000256" key="1">
    <source>
        <dbReference type="SAM" id="Phobius"/>
    </source>
</evidence>
<sequence length="158" mass="17807">MDNPVAEEVVIVEVEPSLETKHSTLNFAVMILLKIANQLEPLGVLWINYHPHIFGEEAVIMLPSPLSFIIVGLYTFAKIKSQGYEFPFRTHPGSVNVAITSMLFYGLASAAEHFISTIRLPPPSVYAIIARLGRIGFFLFWWHLCHLCYVFDISISLT</sequence>
<keyword evidence="1" id="KW-0472">Membrane</keyword>
<feature type="transmembrane region" description="Helical" evidence="1">
    <location>
        <begin position="59"/>
        <end position="77"/>
    </location>
</feature>
<evidence type="ECO:0000313" key="2">
    <source>
        <dbReference type="EMBL" id="CAI9291358.1"/>
    </source>
</evidence>
<feature type="transmembrane region" description="Helical" evidence="1">
    <location>
        <begin position="97"/>
        <end position="115"/>
    </location>
</feature>
<evidence type="ECO:0000313" key="3">
    <source>
        <dbReference type="Proteomes" id="UP001177003"/>
    </source>
</evidence>
<proteinExistence type="predicted"/>
<feature type="transmembrane region" description="Helical" evidence="1">
    <location>
        <begin position="135"/>
        <end position="157"/>
    </location>
</feature>
<dbReference type="EMBL" id="OX465082">
    <property type="protein sequence ID" value="CAI9291358.1"/>
    <property type="molecule type" value="Genomic_DNA"/>
</dbReference>
<reference evidence="2" key="1">
    <citation type="submission" date="2023-04" db="EMBL/GenBank/DDBJ databases">
        <authorList>
            <person name="Vijverberg K."/>
            <person name="Xiong W."/>
            <person name="Schranz E."/>
        </authorList>
    </citation>
    <scope>NUCLEOTIDE SEQUENCE</scope>
</reference>
<accession>A0AA36ECR9</accession>
<dbReference type="Proteomes" id="UP001177003">
    <property type="component" value="Chromosome 6"/>
</dbReference>
<dbReference type="AlphaFoldDB" id="A0AA36ECR9"/>
<protein>
    <submittedName>
        <fullName evidence="2">Uncharacterized protein</fullName>
    </submittedName>
</protein>
<gene>
    <name evidence="2" type="ORF">LSALG_LOCUS30503</name>
</gene>
<keyword evidence="1" id="KW-0812">Transmembrane</keyword>
<keyword evidence="1" id="KW-1133">Transmembrane helix</keyword>
<keyword evidence="3" id="KW-1185">Reference proteome</keyword>